<keyword evidence="7" id="KW-1185">Reference proteome</keyword>
<dbReference type="Pfam" id="PF00668">
    <property type="entry name" value="Condensation"/>
    <property type="match status" value="1"/>
</dbReference>
<dbReference type="PROSITE" id="PS50075">
    <property type="entry name" value="CARRIER"/>
    <property type="match status" value="1"/>
</dbReference>
<dbReference type="InterPro" id="IPR001031">
    <property type="entry name" value="Thioesterase"/>
</dbReference>
<dbReference type="InterPro" id="IPR042099">
    <property type="entry name" value="ANL_N_sf"/>
</dbReference>
<dbReference type="InterPro" id="IPR036736">
    <property type="entry name" value="ACP-like_sf"/>
</dbReference>
<evidence type="ECO:0000313" key="7">
    <source>
        <dbReference type="Proteomes" id="UP000612956"/>
    </source>
</evidence>
<dbReference type="Pfam" id="PF00975">
    <property type="entry name" value="Thioesterase"/>
    <property type="match status" value="1"/>
</dbReference>
<reference evidence="6" key="1">
    <citation type="journal article" date="2014" name="Int. J. Syst. Evol. Microbiol.">
        <title>Complete genome sequence of Corynebacterium casei LMG S-19264T (=DSM 44701T), isolated from a smear-ripened cheese.</title>
        <authorList>
            <consortium name="US DOE Joint Genome Institute (JGI-PGF)"/>
            <person name="Walter F."/>
            <person name="Albersmeier A."/>
            <person name="Kalinowski J."/>
            <person name="Ruckert C."/>
        </authorList>
    </citation>
    <scope>NUCLEOTIDE SEQUENCE</scope>
    <source>
        <strain evidence="6">CGMCC 4.7278</strain>
    </source>
</reference>
<dbReference type="InterPro" id="IPR020802">
    <property type="entry name" value="TesA-like"/>
</dbReference>
<dbReference type="InterPro" id="IPR023213">
    <property type="entry name" value="CAT-like_dom_sf"/>
</dbReference>
<dbReference type="InterPro" id="IPR020845">
    <property type="entry name" value="AMP-binding_CS"/>
</dbReference>
<dbReference type="SMART" id="SM00824">
    <property type="entry name" value="PKS_TE"/>
    <property type="match status" value="1"/>
</dbReference>
<dbReference type="SUPFAM" id="SSF52777">
    <property type="entry name" value="CoA-dependent acyltransferases"/>
    <property type="match status" value="2"/>
</dbReference>
<comment type="caution">
    <text evidence="6">The sequence shown here is derived from an EMBL/GenBank/DDBJ whole genome shotgun (WGS) entry which is preliminary data.</text>
</comment>
<evidence type="ECO:0000256" key="4">
    <source>
        <dbReference type="SAM" id="MobiDB-lite"/>
    </source>
</evidence>
<sequence>MRQSEVGLDVARVVEKDDARLIALSENQIRWWVAAQMATDVPATIAMYLDLTGEVDAHRLSTAAASAGECLGSPRVRLRIVDGRPFQFQDPAAFTHCPEVDLTAETDPVAEALRRMEIDRLSPLDLTTDALTVATLFRVAGDRALLYLRSHHLVLDGVGAAVLLRETARRYSETTTSDKAKPLTIAELAADEAHYLTSPRAAKDREYWQREVADLPEPVGLSGLPAPASTRTHQTSANLDARTVDLLARARERYDATFPELAAAAFIAFLARMSGTDDVVISLPVAARPTAALRRSAGSVSNVLPLRLRGLSGHTVADLIAAVRVRVIAALRHQRFNYADIQACRGETQVLRGGFGPVLNLLGAGDPIRLGDKATGQAHLLSLGPVEDLLVNGYQLGETTTIDFHANPARYDPATLSWYHRLFLTWFADFLAAAPSSTLDQIAGADEIDRQRAAWQHTRAGGLPLNDLLAGSPLESGMSDVIRADREVSARLGTSRGGGRAPTPPWERARMSSPQRSTVVRTLADLLGKTTNPYAVAVVDATDRNQLTYRELDELTIRLARLLLATGVTPGSPVLMAIPRSAESVLATRAIATAGACLTPIDVTDPPDRIARITQTLRGTTGSTPLIGLTTMAARPGGVRPLADPRVARPESASSAPASDGWQDAHSDDFAADNPRTAWFATPPDIDAAQVVTSPDINWLVIDDPGFPEVLARFPATPLTEADRRIHPDLPAYLIHTSGTTGKPKGVAVTHRGLGALTDHLVQRYDATPNSVVLHLHSPAFDAHLLELLTAFASGARLVVAPATTQASADLAKLITDHGVTHLLTTPAVLNTVDPADVPSLDVVVVGGEACPAHLVARWAPHVRLHNGYGPTESTIMVTQSLPLRPTEPVTIGQPLPEVRATLLNSRLNAVPTGARGELYLGGPGVAMGYLGDPGTTATRFVADPTGGGVRVYRTGDAVGPRADGAYQFLGRLDSQLALRGRRVEPAEVEAALRADPAITDAVVDLADAGTPTARLVGYYVAAMPLALDELRSRLRTSLPAALVPAVLVPVDELPRTTNGKLDRAALPSPPTRSYRPPETPLQQLVADHFAATCETQSVGADDDFFAIGGNSLLGVAVSAELAHATGLPITVRWLYTASTVAELAARIAEYRADEDPGVDALATVLPLRPNGTQPPLFCVHSAVPLAWCYAGLTRHVTDRPVYGLQAPMLTEIGVAQEFSVKLLADIYAQEIITKQPTGPIHLLGWSLGGQLAHAVAVALAERGRTVATLAMLDSVVIGDGADEPPRPRMRDLLTHLLGDEPDDADNLPDVTAEEAAKELATAAANLGTGLTAEQLTNLHEAYIAGVRMSHEYRPEVYHGDLLYFSATEGITSFVDGRLWRPYVTGRIIEHPVATTHAQLTNPDVLAHIGPILSSHLSATDAAHGTSAAPAAAAPTDHEHP</sequence>
<name>A0A917QDN5_9NOCA</name>
<dbReference type="Proteomes" id="UP000612956">
    <property type="component" value="Unassembled WGS sequence"/>
</dbReference>
<dbReference type="Pfam" id="PF00501">
    <property type="entry name" value="AMP-binding"/>
    <property type="match status" value="1"/>
</dbReference>
<evidence type="ECO:0000313" key="6">
    <source>
        <dbReference type="EMBL" id="GGK45710.1"/>
    </source>
</evidence>
<keyword evidence="2" id="KW-0596">Phosphopantetheine</keyword>
<feature type="domain" description="Carrier" evidence="5">
    <location>
        <begin position="1076"/>
        <end position="1152"/>
    </location>
</feature>
<comment type="cofactor">
    <cofactor evidence="1">
        <name>pantetheine 4'-phosphate</name>
        <dbReference type="ChEBI" id="CHEBI:47942"/>
    </cofactor>
</comment>
<dbReference type="InterPro" id="IPR000873">
    <property type="entry name" value="AMP-dep_synth/lig_dom"/>
</dbReference>
<dbReference type="RefSeq" id="WP_188828336.1">
    <property type="nucleotide sequence ID" value="NZ_BMMW01000002.1"/>
</dbReference>
<feature type="compositionally biased region" description="Low complexity" evidence="4">
    <location>
        <begin position="650"/>
        <end position="659"/>
    </location>
</feature>
<dbReference type="InterPro" id="IPR006162">
    <property type="entry name" value="Ppantetheine_attach_site"/>
</dbReference>
<dbReference type="Gene3D" id="3.40.50.12780">
    <property type="entry name" value="N-terminal domain of ligase-like"/>
    <property type="match status" value="2"/>
</dbReference>
<dbReference type="PROSITE" id="PS00455">
    <property type="entry name" value="AMP_BINDING"/>
    <property type="match status" value="1"/>
</dbReference>
<dbReference type="GO" id="GO:0005737">
    <property type="term" value="C:cytoplasm"/>
    <property type="evidence" value="ECO:0007669"/>
    <property type="project" value="TreeGrafter"/>
</dbReference>
<feature type="region of interest" description="Disordered" evidence="4">
    <location>
        <begin position="638"/>
        <end position="669"/>
    </location>
</feature>
<dbReference type="SUPFAM" id="SSF56801">
    <property type="entry name" value="Acetyl-CoA synthetase-like"/>
    <property type="match status" value="1"/>
</dbReference>
<evidence type="ECO:0000256" key="3">
    <source>
        <dbReference type="ARBA" id="ARBA00022553"/>
    </source>
</evidence>
<dbReference type="CDD" id="cd05930">
    <property type="entry name" value="A_NRPS"/>
    <property type="match status" value="1"/>
</dbReference>
<dbReference type="EMBL" id="BMMW01000002">
    <property type="protein sequence ID" value="GGK45710.1"/>
    <property type="molecule type" value="Genomic_DNA"/>
</dbReference>
<evidence type="ECO:0000256" key="1">
    <source>
        <dbReference type="ARBA" id="ARBA00001957"/>
    </source>
</evidence>
<dbReference type="SMART" id="SM00823">
    <property type="entry name" value="PKS_PP"/>
    <property type="match status" value="1"/>
</dbReference>
<keyword evidence="3" id="KW-0597">Phosphoprotein</keyword>
<gene>
    <name evidence="6" type="ORF">GCM10011591_16510</name>
</gene>
<dbReference type="Pfam" id="PF13193">
    <property type="entry name" value="AMP-binding_C"/>
    <property type="match status" value="1"/>
</dbReference>
<dbReference type="SUPFAM" id="SSF47336">
    <property type="entry name" value="ACP-like"/>
    <property type="match status" value="1"/>
</dbReference>
<dbReference type="GO" id="GO:0003824">
    <property type="term" value="F:catalytic activity"/>
    <property type="evidence" value="ECO:0007669"/>
    <property type="project" value="InterPro"/>
</dbReference>
<feature type="region of interest" description="Disordered" evidence="4">
    <location>
        <begin position="489"/>
        <end position="514"/>
    </location>
</feature>
<dbReference type="InterPro" id="IPR025110">
    <property type="entry name" value="AMP-bd_C"/>
</dbReference>
<dbReference type="PROSITE" id="PS00012">
    <property type="entry name" value="PHOSPHOPANTETHEINE"/>
    <property type="match status" value="1"/>
</dbReference>
<evidence type="ECO:0000259" key="5">
    <source>
        <dbReference type="PROSITE" id="PS50075"/>
    </source>
</evidence>
<evidence type="ECO:0000256" key="2">
    <source>
        <dbReference type="ARBA" id="ARBA00022450"/>
    </source>
</evidence>
<dbReference type="GO" id="GO:0044550">
    <property type="term" value="P:secondary metabolite biosynthetic process"/>
    <property type="evidence" value="ECO:0007669"/>
    <property type="project" value="TreeGrafter"/>
</dbReference>
<dbReference type="GO" id="GO:0043041">
    <property type="term" value="P:amino acid activation for nonribosomal peptide biosynthetic process"/>
    <property type="evidence" value="ECO:0007669"/>
    <property type="project" value="TreeGrafter"/>
</dbReference>
<protein>
    <recommendedName>
        <fullName evidence="5">Carrier domain-containing protein</fullName>
    </recommendedName>
</protein>
<dbReference type="PANTHER" id="PTHR45527">
    <property type="entry name" value="NONRIBOSOMAL PEPTIDE SYNTHETASE"/>
    <property type="match status" value="1"/>
</dbReference>
<reference evidence="6" key="2">
    <citation type="submission" date="2020-09" db="EMBL/GenBank/DDBJ databases">
        <authorList>
            <person name="Sun Q."/>
            <person name="Zhou Y."/>
        </authorList>
    </citation>
    <scope>NUCLEOTIDE SEQUENCE</scope>
    <source>
        <strain evidence="6">CGMCC 4.7278</strain>
    </source>
</reference>
<dbReference type="Gene3D" id="3.30.300.30">
    <property type="match status" value="1"/>
</dbReference>
<dbReference type="GO" id="GO:0008610">
    <property type="term" value="P:lipid biosynthetic process"/>
    <property type="evidence" value="ECO:0007669"/>
    <property type="project" value="UniProtKB-ARBA"/>
</dbReference>
<proteinExistence type="predicted"/>
<dbReference type="Gene3D" id="3.30.559.10">
    <property type="entry name" value="Chloramphenicol acetyltransferase-like domain"/>
    <property type="match status" value="1"/>
</dbReference>
<accession>A0A917QDN5</accession>
<dbReference type="InterPro" id="IPR001242">
    <property type="entry name" value="Condensation_dom"/>
</dbReference>
<dbReference type="InterPro" id="IPR009081">
    <property type="entry name" value="PP-bd_ACP"/>
</dbReference>
<dbReference type="Gene3D" id="3.30.559.30">
    <property type="entry name" value="Nonribosomal peptide synthetase, condensation domain"/>
    <property type="match status" value="1"/>
</dbReference>
<organism evidence="6 7">
    <name type="scientific">Nocardia camponoti</name>
    <dbReference type="NCBI Taxonomy" id="1616106"/>
    <lineage>
        <taxon>Bacteria</taxon>
        <taxon>Bacillati</taxon>
        <taxon>Actinomycetota</taxon>
        <taxon>Actinomycetes</taxon>
        <taxon>Mycobacteriales</taxon>
        <taxon>Nocardiaceae</taxon>
        <taxon>Nocardia</taxon>
    </lineage>
</organism>
<dbReference type="Gene3D" id="3.40.50.1820">
    <property type="entry name" value="alpha/beta hydrolase"/>
    <property type="match status" value="1"/>
</dbReference>
<dbReference type="InterPro" id="IPR029058">
    <property type="entry name" value="AB_hydrolase_fold"/>
</dbReference>
<dbReference type="InterPro" id="IPR020806">
    <property type="entry name" value="PKS_PP-bd"/>
</dbReference>
<dbReference type="InterPro" id="IPR045851">
    <property type="entry name" value="AMP-bd_C_sf"/>
</dbReference>
<dbReference type="PANTHER" id="PTHR45527:SF1">
    <property type="entry name" value="FATTY ACID SYNTHASE"/>
    <property type="match status" value="1"/>
</dbReference>
<dbReference type="GO" id="GO:0031177">
    <property type="term" value="F:phosphopantetheine binding"/>
    <property type="evidence" value="ECO:0007669"/>
    <property type="project" value="InterPro"/>
</dbReference>
<dbReference type="SUPFAM" id="SSF53474">
    <property type="entry name" value="alpha/beta-Hydrolases"/>
    <property type="match status" value="1"/>
</dbReference>
<dbReference type="Pfam" id="PF00550">
    <property type="entry name" value="PP-binding"/>
    <property type="match status" value="1"/>
</dbReference>